<keyword evidence="1" id="KW-1133">Transmembrane helix</keyword>
<dbReference type="Pfam" id="PF10003">
    <property type="entry name" value="DUF2244"/>
    <property type="match status" value="1"/>
</dbReference>
<comment type="caution">
    <text evidence="2">The sequence shown here is derived from an EMBL/GenBank/DDBJ whole genome shotgun (WGS) entry which is preliminary data.</text>
</comment>
<dbReference type="Proteomes" id="UP001595799">
    <property type="component" value="Unassembled WGS sequence"/>
</dbReference>
<keyword evidence="3" id="KW-1185">Reference proteome</keyword>
<gene>
    <name evidence="2" type="ORF">ACFOW6_10460</name>
</gene>
<protein>
    <submittedName>
        <fullName evidence="2">DUF2244 domain-containing protein</fullName>
    </submittedName>
</protein>
<feature type="transmembrane region" description="Helical" evidence="1">
    <location>
        <begin position="44"/>
        <end position="64"/>
    </location>
</feature>
<evidence type="ECO:0000256" key="1">
    <source>
        <dbReference type="SAM" id="Phobius"/>
    </source>
</evidence>
<dbReference type="InterPro" id="IPR019253">
    <property type="entry name" value="DUF2244_TM"/>
</dbReference>
<reference evidence="3" key="1">
    <citation type="journal article" date="2019" name="Int. J. Syst. Evol. Microbiol.">
        <title>The Global Catalogue of Microorganisms (GCM) 10K type strain sequencing project: providing services to taxonomists for standard genome sequencing and annotation.</title>
        <authorList>
            <consortium name="The Broad Institute Genomics Platform"/>
            <consortium name="The Broad Institute Genome Sequencing Center for Infectious Disease"/>
            <person name="Wu L."/>
            <person name="Ma J."/>
        </authorList>
    </citation>
    <scope>NUCLEOTIDE SEQUENCE [LARGE SCALE GENOMIC DNA]</scope>
    <source>
        <strain evidence="3">CECT 8472</strain>
    </source>
</reference>
<evidence type="ECO:0000313" key="3">
    <source>
        <dbReference type="Proteomes" id="UP001595799"/>
    </source>
</evidence>
<sequence>MADHPQSNLTDQHAAGDRRTEAVAEDILFDAVLMPHRSLSPRGFLILMTLIASFGFFAGVGFFLAGAWPVVGFMGLEYLLVYIAFRVNYRRGRMFEQLVLTRDDLVVRRVNHWGEETRWRLQPYWLRVDMRDPPEHDSQLTLRTHGKSLVIGSFLTPDERLSLAQALQSALDRVRSGAAVSRGAAG</sequence>
<dbReference type="RefSeq" id="WP_382422308.1">
    <property type="nucleotide sequence ID" value="NZ_JBHSCW010000004.1"/>
</dbReference>
<organism evidence="2 3">
    <name type="scientific">Fodinicurvata halophila</name>
    <dbReference type="NCBI Taxonomy" id="1419723"/>
    <lineage>
        <taxon>Bacteria</taxon>
        <taxon>Pseudomonadati</taxon>
        <taxon>Pseudomonadota</taxon>
        <taxon>Alphaproteobacteria</taxon>
        <taxon>Rhodospirillales</taxon>
        <taxon>Rhodovibrionaceae</taxon>
        <taxon>Fodinicurvata</taxon>
    </lineage>
</organism>
<dbReference type="PIRSF" id="PIRSF032162">
    <property type="entry name" value="UCP032162_imp"/>
    <property type="match status" value="1"/>
</dbReference>
<keyword evidence="1" id="KW-0812">Transmembrane</keyword>
<dbReference type="InterPro" id="IPR016990">
    <property type="entry name" value="UCP032162_TM"/>
</dbReference>
<accession>A0ABV8UN47</accession>
<feature type="transmembrane region" description="Helical" evidence="1">
    <location>
        <begin position="70"/>
        <end position="89"/>
    </location>
</feature>
<proteinExistence type="predicted"/>
<keyword evidence="1" id="KW-0472">Membrane</keyword>
<name>A0ABV8UN47_9PROT</name>
<dbReference type="EMBL" id="JBHSCW010000004">
    <property type="protein sequence ID" value="MFC4351964.1"/>
    <property type="molecule type" value="Genomic_DNA"/>
</dbReference>
<evidence type="ECO:0000313" key="2">
    <source>
        <dbReference type="EMBL" id="MFC4351964.1"/>
    </source>
</evidence>